<evidence type="ECO:0000313" key="3">
    <source>
        <dbReference type="Proteomes" id="UP000054560"/>
    </source>
</evidence>
<dbReference type="GO" id="GO:0030427">
    <property type="term" value="C:site of polarized growth"/>
    <property type="evidence" value="ECO:0007669"/>
    <property type="project" value="TreeGrafter"/>
</dbReference>
<dbReference type="RefSeq" id="XP_014148183.1">
    <property type="nucleotide sequence ID" value="XM_014292708.1"/>
</dbReference>
<feature type="compositionally biased region" description="Low complexity" evidence="1">
    <location>
        <begin position="49"/>
        <end position="60"/>
    </location>
</feature>
<feature type="region of interest" description="Disordered" evidence="1">
    <location>
        <begin position="43"/>
        <end position="136"/>
    </location>
</feature>
<gene>
    <name evidence="2" type="ORF">SARC_13167</name>
</gene>
<evidence type="ECO:0000313" key="2">
    <source>
        <dbReference type="EMBL" id="KNC74281.1"/>
    </source>
</evidence>
<dbReference type="InterPro" id="IPR039867">
    <property type="entry name" value="Furry/Tao3/Mor2"/>
</dbReference>
<protein>
    <submittedName>
        <fullName evidence="2">Uncharacterized protein</fullName>
    </submittedName>
</protein>
<dbReference type="GO" id="GO:0005938">
    <property type="term" value="C:cell cortex"/>
    <property type="evidence" value="ECO:0007669"/>
    <property type="project" value="TreeGrafter"/>
</dbReference>
<dbReference type="GeneID" id="25913671"/>
<feature type="non-terminal residue" evidence="2">
    <location>
        <position position="191"/>
    </location>
</feature>
<evidence type="ECO:0000256" key="1">
    <source>
        <dbReference type="SAM" id="MobiDB-lite"/>
    </source>
</evidence>
<feature type="non-terminal residue" evidence="2">
    <location>
        <position position="1"/>
    </location>
</feature>
<dbReference type="Proteomes" id="UP000054560">
    <property type="component" value="Unassembled WGS sequence"/>
</dbReference>
<dbReference type="PANTHER" id="PTHR12295:SF30">
    <property type="entry name" value="PROTEIN FURRY"/>
    <property type="match status" value="1"/>
</dbReference>
<proteinExistence type="predicted"/>
<sequence length="191" mass="21430">IAMLIIEEMLKRFDYVTHQGQRMILQCMTPWLDALTIQLTPPIPHNTPDSMADSPHSLSSDSRRRSSGARSVELFRDRRETVSSLSGSAASVDGNRKGRRYTLNSNTSSKKGTPPLTTASLQTPSEDPSHTPSESLERFNELQQKHIYILLQLLAITTHHGESHPTSVEQVWQALCKQTSNIHTLVEFVIQ</sequence>
<accession>A0A0L0FCS6</accession>
<dbReference type="EMBL" id="KQ244564">
    <property type="protein sequence ID" value="KNC74281.1"/>
    <property type="molecule type" value="Genomic_DNA"/>
</dbReference>
<dbReference type="AlphaFoldDB" id="A0A0L0FCS6"/>
<organism evidence="2 3">
    <name type="scientific">Sphaeroforma arctica JP610</name>
    <dbReference type="NCBI Taxonomy" id="667725"/>
    <lineage>
        <taxon>Eukaryota</taxon>
        <taxon>Ichthyosporea</taxon>
        <taxon>Ichthyophonida</taxon>
        <taxon>Sphaeroforma</taxon>
    </lineage>
</organism>
<dbReference type="GO" id="GO:0000902">
    <property type="term" value="P:cell morphogenesis"/>
    <property type="evidence" value="ECO:0007669"/>
    <property type="project" value="InterPro"/>
</dbReference>
<feature type="compositionally biased region" description="Polar residues" evidence="1">
    <location>
        <begin position="102"/>
        <end position="134"/>
    </location>
</feature>
<name>A0A0L0FCS6_9EUKA</name>
<keyword evidence="3" id="KW-1185">Reference proteome</keyword>
<dbReference type="PANTHER" id="PTHR12295">
    <property type="entry name" value="FURRY-RELATED"/>
    <property type="match status" value="1"/>
</dbReference>
<reference evidence="2 3" key="1">
    <citation type="submission" date="2011-02" db="EMBL/GenBank/DDBJ databases">
        <title>The Genome Sequence of Sphaeroforma arctica JP610.</title>
        <authorList>
            <consortium name="The Broad Institute Genome Sequencing Platform"/>
            <person name="Russ C."/>
            <person name="Cuomo C."/>
            <person name="Young S.K."/>
            <person name="Zeng Q."/>
            <person name="Gargeya S."/>
            <person name="Alvarado L."/>
            <person name="Berlin A."/>
            <person name="Chapman S.B."/>
            <person name="Chen Z."/>
            <person name="Freedman E."/>
            <person name="Gellesch M."/>
            <person name="Goldberg J."/>
            <person name="Griggs A."/>
            <person name="Gujja S."/>
            <person name="Heilman E."/>
            <person name="Heiman D."/>
            <person name="Howarth C."/>
            <person name="Mehta T."/>
            <person name="Neiman D."/>
            <person name="Pearson M."/>
            <person name="Roberts A."/>
            <person name="Saif S."/>
            <person name="Shea T."/>
            <person name="Shenoy N."/>
            <person name="Sisk P."/>
            <person name="Stolte C."/>
            <person name="Sykes S."/>
            <person name="White J."/>
            <person name="Yandava C."/>
            <person name="Burger G."/>
            <person name="Gray M.W."/>
            <person name="Holland P.W.H."/>
            <person name="King N."/>
            <person name="Lang F.B.F."/>
            <person name="Roger A.J."/>
            <person name="Ruiz-Trillo I."/>
            <person name="Haas B."/>
            <person name="Nusbaum C."/>
            <person name="Birren B."/>
        </authorList>
    </citation>
    <scope>NUCLEOTIDE SEQUENCE [LARGE SCALE GENOMIC DNA]</scope>
    <source>
        <strain evidence="2 3">JP610</strain>
    </source>
</reference>